<dbReference type="EMBL" id="JAZAVJ010000205">
    <property type="protein sequence ID" value="KAK7407948.1"/>
    <property type="molecule type" value="Genomic_DNA"/>
</dbReference>
<proteinExistence type="predicted"/>
<dbReference type="EC" id="3.6.4.12" evidence="1"/>
<accession>A0ABR1GRD4</accession>
<protein>
    <submittedName>
        <fullName evidence="1">ATP-dependent DNA helicase srs2</fullName>
        <ecNumber evidence="1">3.6.4.12</ecNumber>
    </submittedName>
</protein>
<dbReference type="GO" id="GO:0016787">
    <property type="term" value="F:hydrolase activity"/>
    <property type="evidence" value="ECO:0007669"/>
    <property type="project" value="UniProtKB-KW"/>
</dbReference>
<sequence>MSPTLLGRIASPAAQVARHANFSTAKPLLKPLLATAGSAPTATTTSGFSKWRWTSLSPKARRNVVLGLGVGTCVDTVVLYNYWPRIFGTK</sequence>
<keyword evidence="2" id="KW-1185">Reference proteome</keyword>
<dbReference type="Proteomes" id="UP001498476">
    <property type="component" value="Unassembled WGS sequence"/>
</dbReference>
<keyword evidence="1" id="KW-0067">ATP-binding</keyword>
<name>A0ABR1GRD4_9HYPO</name>
<keyword evidence="1" id="KW-0547">Nucleotide-binding</keyword>
<dbReference type="GO" id="GO:0003678">
    <property type="term" value="F:DNA helicase activity"/>
    <property type="evidence" value="ECO:0007669"/>
    <property type="project" value="UniProtKB-EC"/>
</dbReference>
<keyword evidence="1" id="KW-0347">Helicase</keyword>
<keyword evidence="1" id="KW-0378">Hydrolase</keyword>
<reference evidence="1 2" key="1">
    <citation type="journal article" date="2025" name="Microbiol. Resour. Announc.">
        <title>Draft genome sequences for Neonectria magnoliae and Neonectria punicea, canker pathogens of Liriodendron tulipifera and Acer saccharum in West Virginia.</title>
        <authorList>
            <person name="Petronek H.M."/>
            <person name="Kasson M.T."/>
            <person name="Metheny A.M."/>
            <person name="Stauder C.M."/>
            <person name="Lovett B."/>
            <person name="Lynch S.C."/>
            <person name="Garnas J.R."/>
            <person name="Kasson L.R."/>
            <person name="Stajich J.E."/>
        </authorList>
    </citation>
    <scope>NUCLEOTIDE SEQUENCE [LARGE SCALE GENOMIC DNA]</scope>
    <source>
        <strain evidence="1 2">NRRL 64653</strain>
    </source>
</reference>
<evidence type="ECO:0000313" key="1">
    <source>
        <dbReference type="EMBL" id="KAK7407948.1"/>
    </source>
</evidence>
<comment type="caution">
    <text evidence="1">The sequence shown here is derived from an EMBL/GenBank/DDBJ whole genome shotgun (WGS) entry which is preliminary data.</text>
</comment>
<gene>
    <name evidence="1" type="primary">srs2_2</name>
    <name evidence="1" type="ORF">QQX98_009910</name>
</gene>
<organism evidence="1 2">
    <name type="scientific">Neonectria punicea</name>
    <dbReference type="NCBI Taxonomy" id="979145"/>
    <lineage>
        <taxon>Eukaryota</taxon>
        <taxon>Fungi</taxon>
        <taxon>Dikarya</taxon>
        <taxon>Ascomycota</taxon>
        <taxon>Pezizomycotina</taxon>
        <taxon>Sordariomycetes</taxon>
        <taxon>Hypocreomycetidae</taxon>
        <taxon>Hypocreales</taxon>
        <taxon>Nectriaceae</taxon>
        <taxon>Neonectria</taxon>
    </lineage>
</organism>
<evidence type="ECO:0000313" key="2">
    <source>
        <dbReference type="Proteomes" id="UP001498476"/>
    </source>
</evidence>